<evidence type="ECO:0000256" key="1">
    <source>
        <dbReference type="ARBA" id="ARBA00008023"/>
    </source>
</evidence>
<evidence type="ECO:0000313" key="10">
    <source>
        <dbReference type="Proteomes" id="UP000813018"/>
    </source>
</evidence>
<keyword evidence="10" id="KW-1185">Reference proteome</keyword>
<keyword evidence="6 7" id="KW-0546">Nucleotide metabolism</keyword>
<evidence type="ECO:0000256" key="7">
    <source>
        <dbReference type="HAMAP-Rule" id="MF_01405"/>
    </source>
</evidence>
<evidence type="ECO:0000256" key="2">
    <source>
        <dbReference type="ARBA" id="ARBA00022723"/>
    </source>
</evidence>
<dbReference type="EC" id="3.6.1.66" evidence="7"/>
<feature type="binding site" evidence="7">
    <location>
        <begin position="149"/>
        <end position="152"/>
    </location>
    <ligand>
        <name>substrate</name>
    </ligand>
</feature>
<dbReference type="InterPro" id="IPR029001">
    <property type="entry name" value="ITPase-like_fam"/>
</dbReference>
<evidence type="ECO:0000256" key="3">
    <source>
        <dbReference type="ARBA" id="ARBA00022741"/>
    </source>
</evidence>
<comment type="function">
    <text evidence="7">Pyrophosphatase that catalyzes the hydrolysis of nucleoside triphosphates to their monophosphate derivatives, with a high preference for the non-canonical purine nucleotides XTP (xanthosine triphosphate), dITP (deoxyinosine triphosphate) and ITP. Seems to function as a house-cleaning enzyme that removes non-canonical purine nucleotides from the nucleotide pool, thus preventing their incorporation into DNA/RNA and avoiding chromosomal lesions.</text>
</comment>
<comment type="catalytic activity">
    <reaction evidence="7">
        <text>dITP + H2O = dIMP + diphosphate + H(+)</text>
        <dbReference type="Rhea" id="RHEA:28342"/>
        <dbReference type="ChEBI" id="CHEBI:15377"/>
        <dbReference type="ChEBI" id="CHEBI:15378"/>
        <dbReference type="ChEBI" id="CHEBI:33019"/>
        <dbReference type="ChEBI" id="CHEBI:61194"/>
        <dbReference type="ChEBI" id="CHEBI:61382"/>
        <dbReference type="EC" id="3.6.1.66"/>
    </reaction>
</comment>
<comment type="catalytic activity">
    <reaction evidence="7">
        <text>ITP + H2O = IMP + diphosphate + H(+)</text>
        <dbReference type="Rhea" id="RHEA:29399"/>
        <dbReference type="ChEBI" id="CHEBI:15377"/>
        <dbReference type="ChEBI" id="CHEBI:15378"/>
        <dbReference type="ChEBI" id="CHEBI:33019"/>
        <dbReference type="ChEBI" id="CHEBI:58053"/>
        <dbReference type="ChEBI" id="CHEBI:61402"/>
        <dbReference type="EC" id="3.6.1.66"/>
    </reaction>
</comment>
<name>A0ABS7CP67_9BACT</name>
<keyword evidence="2 7" id="KW-0479">Metal-binding</keyword>
<keyword evidence="3 7" id="KW-0547">Nucleotide-binding</keyword>
<feature type="binding site" evidence="7">
    <location>
        <position position="70"/>
    </location>
    <ligand>
        <name>substrate</name>
    </ligand>
</feature>
<reference evidence="9 10" key="1">
    <citation type="journal article" date="2016" name="Int. J. Syst. Evol. Microbiol.">
        <title>Pontibacter aydingkolensis sp. nov., isolated from soil of a salt lake.</title>
        <authorList>
            <person name="Osman G."/>
            <person name="Zhang T."/>
            <person name="Lou K."/>
            <person name="Gao Y."/>
            <person name="Chang W."/>
            <person name="Lin Q."/>
            <person name="Yang H.M."/>
            <person name="Huo X.D."/>
            <person name="Wang N."/>
        </authorList>
    </citation>
    <scope>NUCLEOTIDE SEQUENCE [LARGE SCALE GENOMIC DNA]</scope>
    <source>
        <strain evidence="9 10">KACC 19255</strain>
    </source>
</reference>
<organism evidence="9 10">
    <name type="scientific">Pontibacter aydingkolensis</name>
    <dbReference type="NCBI Taxonomy" id="1911536"/>
    <lineage>
        <taxon>Bacteria</taxon>
        <taxon>Pseudomonadati</taxon>
        <taxon>Bacteroidota</taxon>
        <taxon>Cytophagia</taxon>
        <taxon>Cytophagales</taxon>
        <taxon>Hymenobacteraceae</taxon>
        <taxon>Pontibacter</taxon>
    </lineage>
</organism>
<dbReference type="HAMAP" id="MF_01405">
    <property type="entry name" value="Non_canon_purine_NTPase"/>
    <property type="match status" value="1"/>
</dbReference>
<dbReference type="SUPFAM" id="SSF52972">
    <property type="entry name" value="ITPase-like"/>
    <property type="match status" value="1"/>
</dbReference>
<comment type="caution">
    <text evidence="7">Lacks conserved residue(s) required for the propagation of feature annotation.</text>
</comment>
<keyword evidence="4 7" id="KW-0378">Hydrolase</keyword>
<dbReference type="Pfam" id="PF01725">
    <property type="entry name" value="Ham1p_like"/>
    <property type="match status" value="1"/>
</dbReference>
<evidence type="ECO:0000256" key="4">
    <source>
        <dbReference type="ARBA" id="ARBA00022801"/>
    </source>
</evidence>
<dbReference type="InterPro" id="IPR020922">
    <property type="entry name" value="dITP/XTP_pyrophosphatase"/>
</dbReference>
<dbReference type="InterPro" id="IPR002637">
    <property type="entry name" value="RdgB/HAM1"/>
</dbReference>
<dbReference type="PANTHER" id="PTHR11067:SF9">
    <property type="entry name" value="INOSINE TRIPHOSPHATE PYROPHOSPHATASE"/>
    <property type="match status" value="1"/>
</dbReference>
<dbReference type="PANTHER" id="PTHR11067">
    <property type="entry name" value="INOSINE TRIPHOSPHATE PYROPHOSPHATASE/HAM1 PROTEIN"/>
    <property type="match status" value="1"/>
</dbReference>
<feature type="binding site" evidence="7">
    <location>
        <begin position="177"/>
        <end position="178"/>
    </location>
    <ligand>
        <name>substrate</name>
    </ligand>
</feature>
<feature type="active site" description="Proton acceptor" evidence="7">
    <location>
        <position position="69"/>
    </location>
</feature>
<feature type="binding site" evidence="7">
    <location>
        <position position="69"/>
    </location>
    <ligand>
        <name>Mg(2+)</name>
        <dbReference type="ChEBI" id="CHEBI:18420"/>
    </ligand>
</feature>
<evidence type="ECO:0000256" key="8">
    <source>
        <dbReference type="RuleBase" id="RU003781"/>
    </source>
</evidence>
<dbReference type="NCBIfam" id="NF011398">
    <property type="entry name" value="PRK14823.1"/>
    <property type="match status" value="1"/>
</dbReference>
<keyword evidence="5 7" id="KW-0460">Magnesium</keyword>
<feature type="binding site" evidence="7">
    <location>
        <position position="172"/>
    </location>
    <ligand>
        <name>substrate</name>
    </ligand>
</feature>
<dbReference type="EMBL" id="JAHYXK010000001">
    <property type="protein sequence ID" value="MBW7465633.1"/>
    <property type="molecule type" value="Genomic_DNA"/>
</dbReference>
<dbReference type="Proteomes" id="UP000813018">
    <property type="component" value="Unassembled WGS sequence"/>
</dbReference>
<evidence type="ECO:0000313" key="9">
    <source>
        <dbReference type="EMBL" id="MBW7465633.1"/>
    </source>
</evidence>
<gene>
    <name evidence="9" type="ORF">K0O23_01020</name>
</gene>
<comment type="catalytic activity">
    <reaction evidence="7">
        <text>XTP + H2O = XMP + diphosphate + H(+)</text>
        <dbReference type="Rhea" id="RHEA:28610"/>
        <dbReference type="ChEBI" id="CHEBI:15377"/>
        <dbReference type="ChEBI" id="CHEBI:15378"/>
        <dbReference type="ChEBI" id="CHEBI:33019"/>
        <dbReference type="ChEBI" id="CHEBI:57464"/>
        <dbReference type="ChEBI" id="CHEBI:61314"/>
        <dbReference type="EC" id="3.6.1.66"/>
    </reaction>
</comment>
<proteinExistence type="inferred from homology"/>
<sequence>MKKICFATNNKNKITEVSQMLAGKYELVSLEDIGCNEELPEDHDTMQANSRQKAQYVWDKYNISCFADDSGLEVDALNGAPGVYSARYAGPQRSDSDNIYLLLQNLEGNPNRKANFRTSITLILNGQEHQFEGTVDGSIAQEWKGNKGFGYDPVFTPAGYEQTFAEMTSEEKNAISHRGRAVRKLVEFLKTQG</sequence>
<comment type="subunit">
    <text evidence="7">Homodimer.</text>
</comment>
<dbReference type="NCBIfam" id="TIGR00042">
    <property type="entry name" value="RdgB/HAM1 family non-canonical purine NTP pyrophosphatase"/>
    <property type="match status" value="1"/>
</dbReference>
<dbReference type="CDD" id="cd00515">
    <property type="entry name" value="HAM1"/>
    <property type="match status" value="1"/>
</dbReference>
<comment type="similarity">
    <text evidence="1 7 8">Belongs to the HAM1 NTPase family.</text>
</comment>
<protein>
    <recommendedName>
        <fullName evidence="7">dITP/XTP pyrophosphatase</fullName>
        <ecNumber evidence="7">3.6.1.66</ecNumber>
    </recommendedName>
    <alternativeName>
        <fullName evidence="7">Non-canonical purine NTP pyrophosphatase</fullName>
    </alternativeName>
    <alternativeName>
        <fullName evidence="7">Non-standard purine NTP pyrophosphatase</fullName>
    </alternativeName>
    <alternativeName>
        <fullName evidence="7">Nucleoside-triphosphate diphosphatase</fullName>
    </alternativeName>
    <alternativeName>
        <fullName evidence="7">Nucleoside-triphosphate pyrophosphatase</fullName>
        <shortName evidence="7">NTPase</shortName>
    </alternativeName>
</protein>
<evidence type="ECO:0000256" key="5">
    <source>
        <dbReference type="ARBA" id="ARBA00022842"/>
    </source>
</evidence>
<feature type="binding site" evidence="7">
    <location>
        <begin position="8"/>
        <end position="13"/>
    </location>
    <ligand>
        <name>substrate</name>
    </ligand>
</feature>
<comment type="cofactor">
    <cofactor evidence="7">
        <name>Mg(2+)</name>
        <dbReference type="ChEBI" id="CHEBI:18420"/>
    </cofactor>
    <text evidence="7">Binds 1 Mg(2+) ion per subunit.</text>
</comment>
<dbReference type="Gene3D" id="3.90.950.10">
    <property type="match status" value="1"/>
</dbReference>
<accession>A0ABS7CP67</accession>
<dbReference type="RefSeq" id="WP_219875519.1">
    <property type="nucleotide sequence ID" value="NZ_JAHYXK010000001.1"/>
</dbReference>
<comment type="caution">
    <text evidence="9">The sequence shown here is derived from an EMBL/GenBank/DDBJ whole genome shotgun (WGS) entry which is preliminary data.</text>
</comment>
<evidence type="ECO:0000256" key="6">
    <source>
        <dbReference type="ARBA" id="ARBA00023080"/>
    </source>
</evidence>